<evidence type="ECO:0000256" key="1">
    <source>
        <dbReference type="SAM" id="MobiDB-lite"/>
    </source>
</evidence>
<organism evidence="3 4">
    <name type="scientific">Fibrisoma montanum</name>
    <dbReference type="NCBI Taxonomy" id="2305895"/>
    <lineage>
        <taxon>Bacteria</taxon>
        <taxon>Pseudomonadati</taxon>
        <taxon>Bacteroidota</taxon>
        <taxon>Cytophagia</taxon>
        <taxon>Cytophagales</taxon>
        <taxon>Spirosomataceae</taxon>
        <taxon>Fibrisoma</taxon>
    </lineage>
</organism>
<dbReference type="InterPro" id="IPR007492">
    <property type="entry name" value="LytTR_DNA-bd_dom"/>
</dbReference>
<dbReference type="InterPro" id="IPR046947">
    <property type="entry name" value="LytR-like"/>
</dbReference>
<dbReference type="GO" id="GO:0000156">
    <property type="term" value="F:phosphorelay response regulator activity"/>
    <property type="evidence" value="ECO:0007669"/>
    <property type="project" value="InterPro"/>
</dbReference>
<comment type="caution">
    <text evidence="3">The sequence shown here is derived from an EMBL/GenBank/DDBJ whole genome shotgun (WGS) entry which is preliminary data.</text>
</comment>
<evidence type="ECO:0000313" key="4">
    <source>
        <dbReference type="Proteomes" id="UP000283523"/>
    </source>
</evidence>
<evidence type="ECO:0000259" key="2">
    <source>
        <dbReference type="PROSITE" id="PS50930"/>
    </source>
</evidence>
<protein>
    <submittedName>
        <fullName evidence="3">LytTR family transcriptional regulator</fullName>
    </submittedName>
</protein>
<accession>A0A418LVU3</accession>
<reference evidence="3 4" key="1">
    <citation type="submission" date="2018-08" db="EMBL/GenBank/DDBJ databases">
        <title>Fibrisoma montanum sp. nov., isolated from Danxia mountain soil.</title>
        <authorList>
            <person name="Huang Y."/>
        </authorList>
    </citation>
    <scope>NUCLEOTIDE SEQUENCE [LARGE SCALE GENOMIC DNA]</scope>
    <source>
        <strain evidence="3 4">HYT19</strain>
    </source>
</reference>
<feature type="domain" description="HTH LytTR-type" evidence="2">
    <location>
        <begin position="92"/>
        <end position="190"/>
    </location>
</feature>
<dbReference type="PROSITE" id="PS50930">
    <property type="entry name" value="HTH_LYTTR"/>
    <property type="match status" value="1"/>
</dbReference>
<dbReference type="EMBL" id="QXED01000019">
    <property type="protein sequence ID" value="RIV17366.1"/>
    <property type="molecule type" value="Genomic_DNA"/>
</dbReference>
<dbReference type="RefSeq" id="WP_119671887.1">
    <property type="nucleotide sequence ID" value="NZ_QXED01000019.1"/>
</dbReference>
<dbReference type="PANTHER" id="PTHR37299">
    <property type="entry name" value="TRANSCRIPTIONAL REGULATOR-RELATED"/>
    <property type="match status" value="1"/>
</dbReference>
<proteinExistence type="predicted"/>
<dbReference type="AlphaFoldDB" id="A0A418LVU3"/>
<dbReference type="OrthoDB" id="1646880at2"/>
<dbReference type="SMART" id="SM00850">
    <property type="entry name" value="LytTR"/>
    <property type="match status" value="1"/>
</dbReference>
<keyword evidence="4" id="KW-1185">Reference proteome</keyword>
<gene>
    <name evidence="3" type="ORF">DYU11_32270</name>
</gene>
<evidence type="ECO:0000313" key="3">
    <source>
        <dbReference type="EMBL" id="RIV17366.1"/>
    </source>
</evidence>
<dbReference type="GO" id="GO:0003677">
    <property type="term" value="F:DNA binding"/>
    <property type="evidence" value="ECO:0007669"/>
    <property type="project" value="InterPro"/>
</dbReference>
<feature type="region of interest" description="Disordered" evidence="1">
    <location>
        <begin position="1"/>
        <end position="25"/>
    </location>
</feature>
<sequence length="191" mass="21177">MSARTTSSISPDESGSPQVGPELSTSSEAKVYSLADPLLTGQPSALLYQEPASTHIPAIPFAPPIVVQKKTGKRPSSPGHQGEAILQKGDYIFIKQNYQFVRIYLSDVIYVEADDKYSTVVTSGRKFVLRLPLSTLLERLTGLTLIRVHRSFAVNLAWVESFSDYQVQVQGQAVPLGRTYRTSFFEHFHNC</sequence>
<dbReference type="PANTHER" id="PTHR37299:SF1">
    <property type="entry name" value="STAGE 0 SPORULATION PROTEIN A HOMOLOG"/>
    <property type="match status" value="1"/>
</dbReference>
<dbReference type="Pfam" id="PF04397">
    <property type="entry name" value="LytTR"/>
    <property type="match status" value="1"/>
</dbReference>
<dbReference type="Proteomes" id="UP000283523">
    <property type="component" value="Unassembled WGS sequence"/>
</dbReference>
<name>A0A418LVU3_9BACT</name>
<dbReference type="Gene3D" id="2.40.50.1020">
    <property type="entry name" value="LytTr DNA-binding domain"/>
    <property type="match status" value="1"/>
</dbReference>